<dbReference type="InterPro" id="IPR003115">
    <property type="entry name" value="ParB_N"/>
</dbReference>
<dbReference type="PANTHER" id="PTHR33375">
    <property type="entry name" value="CHROMOSOME-PARTITIONING PROTEIN PARB-RELATED"/>
    <property type="match status" value="1"/>
</dbReference>
<dbReference type="GO" id="GO:0007059">
    <property type="term" value="P:chromosome segregation"/>
    <property type="evidence" value="ECO:0007669"/>
    <property type="project" value="TreeGrafter"/>
</dbReference>
<dbReference type="AlphaFoldDB" id="A0A0F9NUR7"/>
<dbReference type="SUPFAM" id="SSF110849">
    <property type="entry name" value="ParB/Sulfiredoxin"/>
    <property type="match status" value="1"/>
</dbReference>
<sequence>MATTTTTTTKTAKKNTNSSKNGAAQRAPACAPARGTFAKPKVRQILELRLDEVIVEATWNSRDTEHKQGTGRPNIAEALSPDSELSDKELADSIAQHGILQACGVREANGRYRLVWGFRRYAAALAVFGPKYTTDFVLKTRNKDAVIDDYEARILNLTENMQRKNLQPFEIARTLHLMMKGNPGLTVKQLAEDVGLSYSYCSNLVRIAKRACKELWDIFCTYGTKFGSGITYKDFVSIVALTKDKQMKAWNKLVDERTGKGARVTGAKGGNKPSNMTLEGYLMNVAKVEGPPAFRDGFSYGLQVALGASKMSLKGYAQQQKKKAAAAKKKATIAKKKKAGAVRRAKKTTKRDRK</sequence>
<gene>
    <name evidence="3" type="ORF">LCGC14_0982140</name>
</gene>
<dbReference type="InterPro" id="IPR050336">
    <property type="entry name" value="Chromosome_partition/occlusion"/>
</dbReference>
<dbReference type="Gene3D" id="3.90.1530.30">
    <property type="match status" value="1"/>
</dbReference>
<name>A0A0F9NUR7_9ZZZZ</name>
<evidence type="ECO:0000313" key="3">
    <source>
        <dbReference type="EMBL" id="KKN15822.1"/>
    </source>
</evidence>
<dbReference type="EMBL" id="LAZR01003674">
    <property type="protein sequence ID" value="KKN15822.1"/>
    <property type="molecule type" value="Genomic_DNA"/>
</dbReference>
<evidence type="ECO:0000256" key="1">
    <source>
        <dbReference type="SAM" id="MobiDB-lite"/>
    </source>
</evidence>
<protein>
    <recommendedName>
        <fullName evidence="2">ParB-like N-terminal domain-containing protein</fullName>
    </recommendedName>
</protein>
<feature type="region of interest" description="Disordered" evidence="1">
    <location>
        <begin position="327"/>
        <end position="354"/>
    </location>
</feature>
<dbReference type="GO" id="GO:0005694">
    <property type="term" value="C:chromosome"/>
    <property type="evidence" value="ECO:0007669"/>
    <property type="project" value="TreeGrafter"/>
</dbReference>
<feature type="compositionally biased region" description="Low complexity" evidence="1">
    <location>
        <begin position="1"/>
        <end position="34"/>
    </location>
</feature>
<dbReference type="Pfam" id="PF02195">
    <property type="entry name" value="ParB_N"/>
    <property type="match status" value="1"/>
</dbReference>
<dbReference type="PANTHER" id="PTHR33375:SF1">
    <property type="entry name" value="CHROMOSOME-PARTITIONING PROTEIN PARB-RELATED"/>
    <property type="match status" value="1"/>
</dbReference>
<accession>A0A0F9NUR7</accession>
<proteinExistence type="predicted"/>
<reference evidence="3" key="1">
    <citation type="journal article" date="2015" name="Nature">
        <title>Complex archaea that bridge the gap between prokaryotes and eukaryotes.</title>
        <authorList>
            <person name="Spang A."/>
            <person name="Saw J.H."/>
            <person name="Jorgensen S.L."/>
            <person name="Zaremba-Niedzwiedzka K."/>
            <person name="Martijn J."/>
            <person name="Lind A.E."/>
            <person name="van Eijk R."/>
            <person name="Schleper C."/>
            <person name="Guy L."/>
            <person name="Ettema T.J."/>
        </authorList>
    </citation>
    <scope>NUCLEOTIDE SEQUENCE</scope>
</reference>
<comment type="caution">
    <text evidence="3">The sequence shown here is derived from an EMBL/GenBank/DDBJ whole genome shotgun (WGS) entry which is preliminary data.</text>
</comment>
<feature type="domain" description="ParB-like N-terminal" evidence="2">
    <location>
        <begin position="60"/>
        <end position="161"/>
    </location>
</feature>
<dbReference type="Gene3D" id="1.10.10.2830">
    <property type="match status" value="1"/>
</dbReference>
<dbReference type="SUPFAM" id="SSF109709">
    <property type="entry name" value="KorB DNA-binding domain-like"/>
    <property type="match status" value="1"/>
</dbReference>
<dbReference type="SMART" id="SM00470">
    <property type="entry name" value="ParB"/>
    <property type="match status" value="1"/>
</dbReference>
<feature type="region of interest" description="Disordered" evidence="1">
    <location>
        <begin position="1"/>
        <end position="35"/>
    </location>
</feature>
<organism evidence="3">
    <name type="scientific">marine sediment metagenome</name>
    <dbReference type="NCBI Taxonomy" id="412755"/>
    <lineage>
        <taxon>unclassified sequences</taxon>
        <taxon>metagenomes</taxon>
        <taxon>ecological metagenomes</taxon>
    </lineage>
</organism>
<evidence type="ECO:0000259" key="2">
    <source>
        <dbReference type="SMART" id="SM00470"/>
    </source>
</evidence>
<dbReference type="InterPro" id="IPR036086">
    <property type="entry name" value="ParB/Sulfiredoxin_sf"/>
</dbReference>